<keyword evidence="3" id="KW-0479">Metal-binding</keyword>
<comment type="cofactor">
    <cofactor evidence="1">
        <name>Fe cation</name>
        <dbReference type="ChEBI" id="CHEBI:24875"/>
    </cofactor>
</comment>
<evidence type="ECO:0000256" key="5">
    <source>
        <dbReference type="ARBA" id="ARBA00023004"/>
    </source>
</evidence>
<dbReference type="GO" id="GO:0051537">
    <property type="term" value="F:2 iron, 2 sulfur cluster binding"/>
    <property type="evidence" value="ECO:0007669"/>
    <property type="project" value="UniProtKB-KW"/>
</dbReference>
<dbReference type="PRINTS" id="PR00090">
    <property type="entry name" value="RNGDIOXGNASE"/>
</dbReference>
<dbReference type="EMBL" id="RXOL01000013">
    <property type="protein sequence ID" value="RVQ64603.1"/>
    <property type="molecule type" value="Genomic_DNA"/>
</dbReference>
<dbReference type="InterPro" id="IPR001663">
    <property type="entry name" value="Rng_hydr_dOase-A"/>
</dbReference>
<dbReference type="GO" id="GO:0051213">
    <property type="term" value="F:dioxygenase activity"/>
    <property type="evidence" value="ECO:0007669"/>
    <property type="project" value="UniProtKB-KW"/>
</dbReference>
<evidence type="ECO:0000313" key="10">
    <source>
        <dbReference type="EMBL" id="RVQ64603.1"/>
    </source>
</evidence>
<dbReference type="AlphaFoldDB" id="A0A437GTY8"/>
<dbReference type="InterPro" id="IPR015881">
    <property type="entry name" value="ARHD_Rieske_2Fe_2S"/>
</dbReference>
<evidence type="ECO:0000313" key="11">
    <source>
        <dbReference type="Proteomes" id="UP000283003"/>
    </source>
</evidence>
<keyword evidence="7" id="KW-0520">NAD</keyword>
<keyword evidence="4" id="KW-0560">Oxidoreductase</keyword>
<evidence type="ECO:0000259" key="9">
    <source>
        <dbReference type="PROSITE" id="PS51296"/>
    </source>
</evidence>
<proteinExistence type="predicted"/>
<dbReference type="Proteomes" id="UP000283003">
    <property type="component" value="Unassembled WGS sequence"/>
</dbReference>
<protein>
    <submittedName>
        <fullName evidence="10">Aromatic ring-hydroxylating dioxygenase subunit alpha</fullName>
    </submittedName>
</protein>
<dbReference type="Pfam" id="PF00848">
    <property type="entry name" value="Ring_hydroxyl_A"/>
    <property type="match status" value="1"/>
</dbReference>
<evidence type="ECO:0000256" key="4">
    <source>
        <dbReference type="ARBA" id="ARBA00023002"/>
    </source>
</evidence>
<dbReference type="Pfam" id="PF00355">
    <property type="entry name" value="Rieske"/>
    <property type="match status" value="1"/>
</dbReference>
<dbReference type="Gene3D" id="2.102.10.10">
    <property type="entry name" value="Rieske [2Fe-2S] iron-sulphur domain"/>
    <property type="match status" value="1"/>
</dbReference>
<evidence type="ECO:0000256" key="6">
    <source>
        <dbReference type="ARBA" id="ARBA00023014"/>
    </source>
</evidence>
<dbReference type="PROSITE" id="PS00570">
    <property type="entry name" value="RING_HYDROXYL_ALPHA"/>
    <property type="match status" value="1"/>
</dbReference>
<evidence type="ECO:0000256" key="3">
    <source>
        <dbReference type="ARBA" id="ARBA00022723"/>
    </source>
</evidence>
<dbReference type="SUPFAM" id="SSF50022">
    <property type="entry name" value="ISP domain"/>
    <property type="match status" value="1"/>
</dbReference>
<name>A0A437GTY8_9SPHN</name>
<keyword evidence="11" id="KW-1185">Reference proteome</keyword>
<dbReference type="GO" id="GO:0005506">
    <property type="term" value="F:iron ion binding"/>
    <property type="evidence" value="ECO:0007669"/>
    <property type="project" value="InterPro"/>
</dbReference>
<evidence type="ECO:0000256" key="8">
    <source>
        <dbReference type="SAM" id="MobiDB-lite"/>
    </source>
</evidence>
<dbReference type="Gene3D" id="3.90.380.10">
    <property type="entry name" value="Naphthalene 1,2-dioxygenase Alpha Subunit, Chain A, domain 1"/>
    <property type="match status" value="1"/>
</dbReference>
<dbReference type="PANTHER" id="PTHR43756">
    <property type="entry name" value="CHOLINE MONOOXYGENASE, CHLOROPLASTIC"/>
    <property type="match status" value="1"/>
</dbReference>
<dbReference type="SUPFAM" id="SSF55961">
    <property type="entry name" value="Bet v1-like"/>
    <property type="match status" value="1"/>
</dbReference>
<accession>A0A437GTY8</accession>
<keyword evidence="6" id="KW-0411">Iron-sulfur</keyword>
<keyword evidence="5" id="KW-0408">Iron</keyword>
<dbReference type="InterPro" id="IPR017941">
    <property type="entry name" value="Rieske_2Fe-2S"/>
</dbReference>
<sequence>MADIHTVRSSRAFSTAPMPRGTDSARPGSVLAKTTSISPSSRTISATPGVRSPSRVARIRSPIRAPSASRWKSRFDRKGEHVAKIENEFVEARGTNGKFQARPFLPRKPIPDIGQAKIDGERFHSREFMQREWDMIWTRTWNIGCHVTELEEPGDFRVHSFGRESLLFVRGEDDVIRGFYNICQHRGNVLCQVREGATERFKCPFHGWEWNLDGSLRQVMHPQLFPQFKNGVPKDDLGMVPLKTDTWGGWVWFNMDENAAPLRDFLGEAGRHLETYQLENYNLIDYKSFEWKGNWKHAHDAFNESYHFEALHPEFLDFAEGFDVPIELLGIHSRMLNFNHTVSEVLSDRDSMTPIRMKMLGVPEGYEGSAKDVHLAIVEYKRSIQDESYIPYKQMNDEQLAHQYHYTFFPGTTFTSTPEMSIVFRYRPHESDPNYCYYDFLITRHDPPGTLPPEFEYRLYRHDELPNYAEAFDATFDPVLANVLQQDGTNMPTMQQGTASRGFKGMILGEQEVRLRHFHQTIDRYLRGDFPMRGDR</sequence>
<comment type="caution">
    <text evidence="10">The sequence shown here is derived from an EMBL/GenBank/DDBJ whole genome shotgun (WGS) entry which is preliminary data.</text>
</comment>
<evidence type="ECO:0000256" key="1">
    <source>
        <dbReference type="ARBA" id="ARBA00001962"/>
    </source>
</evidence>
<dbReference type="InterPro" id="IPR015879">
    <property type="entry name" value="Ring_hydroxy_dOase_asu_C_dom"/>
</dbReference>
<keyword evidence="10" id="KW-0223">Dioxygenase</keyword>
<dbReference type="CDD" id="cd03469">
    <property type="entry name" value="Rieske_RO_Alpha_N"/>
    <property type="match status" value="1"/>
</dbReference>
<evidence type="ECO:0000256" key="7">
    <source>
        <dbReference type="ARBA" id="ARBA00023027"/>
    </source>
</evidence>
<dbReference type="PANTHER" id="PTHR43756:SF5">
    <property type="entry name" value="CHOLINE MONOOXYGENASE, CHLOROPLASTIC"/>
    <property type="match status" value="1"/>
</dbReference>
<feature type="domain" description="Rieske" evidence="9">
    <location>
        <begin position="142"/>
        <end position="253"/>
    </location>
</feature>
<keyword evidence="2" id="KW-0001">2Fe-2S</keyword>
<dbReference type="PROSITE" id="PS51296">
    <property type="entry name" value="RIESKE"/>
    <property type="match status" value="1"/>
</dbReference>
<evidence type="ECO:0000256" key="2">
    <source>
        <dbReference type="ARBA" id="ARBA00022714"/>
    </source>
</evidence>
<feature type="compositionally biased region" description="Low complexity" evidence="8">
    <location>
        <begin position="34"/>
        <end position="48"/>
    </location>
</feature>
<feature type="region of interest" description="Disordered" evidence="8">
    <location>
        <begin position="1"/>
        <end position="52"/>
    </location>
</feature>
<dbReference type="OrthoDB" id="7456916at2"/>
<gene>
    <name evidence="10" type="ORF">EKN06_15275</name>
</gene>
<dbReference type="InterPro" id="IPR036922">
    <property type="entry name" value="Rieske_2Fe-2S_sf"/>
</dbReference>
<organism evidence="10 11">
    <name type="scientific">Croceicoccus ponticola</name>
    <dbReference type="NCBI Taxonomy" id="2217664"/>
    <lineage>
        <taxon>Bacteria</taxon>
        <taxon>Pseudomonadati</taxon>
        <taxon>Pseudomonadota</taxon>
        <taxon>Alphaproteobacteria</taxon>
        <taxon>Sphingomonadales</taxon>
        <taxon>Erythrobacteraceae</taxon>
        <taxon>Croceicoccus</taxon>
    </lineage>
</organism>
<reference evidence="10 11" key="1">
    <citation type="submission" date="2018-12" db="EMBL/GenBank/DDBJ databases">
        <title>Croceicoccus ponticola sp. nov., a lipolytic bacterium isolated from seawater.</title>
        <authorList>
            <person name="Yoon J.-H."/>
        </authorList>
    </citation>
    <scope>NUCLEOTIDE SEQUENCE [LARGE SCALE GENOMIC DNA]</scope>
    <source>
        <strain evidence="10 11">GM-16</strain>
    </source>
</reference>